<dbReference type="EMBL" id="CAJGYO010000018">
    <property type="protein sequence ID" value="CAD6335809.1"/>
    <property type="molecule type" value="Genomic_DNA"/>
</dbReference>
<evidence type="ECO:0000313" key="3">
    <source>
        <dbReference type="Proteomes" id="UP000604825"/>
    </source>
</evidence>
<comment type="caution">
    <text evidence="2">The sequence shown here is derived from an EMBL/GenBank/DDBJ whole genome shotgun (WGS) entry which is preliminary data.</text>
</comment>
<feature type="compositionally biased region" description="Polar residues" evidence="1">
    <location>
        <begin position="1"/>
        <end position="10"/>
    </location>
</feature>
<organism evidence="2 3">
    <name type="scientific">Miscanthus lutarioriparius</name>
    <dbReference type="NCBI Taxonomy" id="422564"/>
    <lineage>
        <taxon>Eukaryota</taxon>
        <taxon>Viridiplantae</taxon>
        <taxon>Streptophyta</taxon>
        <taxon>Embryophyta</taxon>
        <taxon>Tracheophyta</taxon>
        <taxon>Spermatophyta</taxon>
        <taxon>Magnoliopsida</taxon>
        <taxon>Liliopsida</taxon>
        <taxon>Poales</taxon>
        <taxon>Poaceae</taxon>
        <taxon>PACMAD clade</taxon>
        <taxon>Panicoideae</taxon>
        <taxon>Andropogonodae</taxon>
        <taxon>Andropogoneae</taxon>
        <taxon>Saccharinae</taxon>
        <taxon>Miscanthus</taxon>
    </lineage>
</organism>
<evidence type="ECO:0000256" key="1">
    <source>
        <dbReference type="SAM" id="MobiDB-lite"/>
    </source>
</evidence>
<protein>
    <submittedName>
        <fullName evidence="2">Uncharacterized protein</fullName>
    </submittedName>
</protein>
<dbReference type="OrthoDB" id="10547019at2759"/>
<dbReference type="AlphaFoldDB" id="A0A811S2P9"/>
<reference evidence="2" key="1">
    <citation type="submission" date="2020-10" db="EMBL/GenBank/DDBJ databases">
        <authorList>
            <person name="Han B."/>
            <person name="Lu T."/>
            <person name="Zhao Q."/>
            <person name="Huang X."/>
            <person name="Zhao Y."/>
        </authorList>
    </citation>
    <scope>NUCLEOTIDE SEQUENCE</scope>
</reference>
<dbReference type="Proteomes" id="UP000604825">
    <property type="component" value="Unassembled WGS sequence"/>
</dbReference>
<accession>A0A811S2P9</accession>
<keyword evidence="3" id="KW-1185">Reference proteome</keyword>
<proteinExistence type="predicted"/>
<sequence>MATWKWSQQRPAEAPSRRPVAECDGTTRCALAGDPTPSPCQTAAGLHRTEKSGGLSMENEVEGCASPTVACRENSISTSRGGNRMPEIPDVADEIEALRAAKRNVEELRRGAGLDQLQIAHLPHPLTC</sequence>
<evidence type="ECO:0000313" key="2">
    <source>
        <dbReference type="EMBL" id="CAD6335809.1"/>
    </source>
</evidence>
<gene>
    <name evidence="2" type="ORF">NCGR_LOCUS59907</name>
</gene>
<feature type="region of interest" description="Disordered" evidence="1">
    <location>
        <begin position="1"/>
        <end position="20"/>
    </location>
</feature>
<name>A0A811S2P9_9POAL</name>